<name>A0A367RR61_NOSPU</name>
<feature type="compositionally biased region" description="Basic and acidic residues" evidence="1">
    <location>
        <begin position="348"/>
        <end position="361"/>
    </location>
</feature>
<reference evidence="2 3" key="1">
    <citation type="submission" date="2016-04" db="EMBL/GenBank/DDBJ databases">
        <authorList>
            <person name="Evans L.H."/>
            <person name="Alamgir A."/>
            <person name="Owens N."/>
            <person name="Weber N.D."/>
            <person name="Virtaneva K."/>
            <person name="Barbian K."/>
            <person name="Babar A."/>
            <person name="Rosenke K."/>
        </authorList>
    </citation>
    <scope>NUCLEOTIDE SEQUENCE [LARGE SCALE GENOMIC DNA]</scope>
    <source>
        <strain evidence="2">NIES-2108</strain>
    </source>
</reference>
<evidence type="ECO:0000313" key="3">
    <source>
        <dbReference type="Proteomes" id="UP000252085"/>
    </source>
</evidence>
<dbReference type="AlphaFoldDB" id="A0A367RR61"/>
<comment type="caution">
    <text evidence="2">The sequence shown here is derived from an EMBL/GenBank/DDBJ whole genome shotgun (WGS) entry which is preliminary data.</text>
</comment>
<accession>A0A367RR61</accession>
<feature type="region of interest" description="Disordered" evidence="1">
    <location>
        <begin position="348"/>
        <end position="367"/>
    </location>
</feature>
<dbReference type="Proteomes" id="UP000252085">
    <property type="component" value="Unassembled WGS sequence"/>
</dbReference>
<proteinExistence type="predicted"/>
<sequence length="465" mass="53635">MFGWLADYSFPFGQALELLLACFKGTISAKVNSLQQKLQKTDILSQPDNQQQVQKLNKLESQAWLYEGILERFGENPTANPEKIARTLEALEYKRSEIIQELEPRKPKRYQVFASIENFVRSLLASQAEKDYERLDKIVTNLVIFARSKQPSEFILSEVIERIAVEIAQNANQISPYRLRLAYKIDDLIKVLSAKLVLGSDRSRTDSSYQALVNELRSRINLLSEQFNSLLRSRQENTNELSKRIQEISNLTKNISALHKAISERDADIAVLRKNTQDLTESSQKKQAQIDSLQDSISNLQKDIQNSKEIDRQKQAQVSNLQNQLSQLNQQKSDLQKRIQDISDYARSNESDVKNLQREKSQLNSQKSELQLQYQTLSKAYQQQQNEIASLREKIKNLSQTNRAQSISPAEKTAQPSVKRVATNKTVSVKEYQNISNQSDYIYIDAYYREDGTPVRAHYRRKPNR</sequence>
<dbReference type="EMBL" id="LXQE01000117">
    <property type="protein sequence ID" value="RCJ38529.1"/>
    <property type="molecule type" value="Genomic_DNA"/>
</dbReference>
<evidence type="ECO:0000256" key="1">
    <source>
        <dbReference type="SAM" id="MobiDB-lite"/>
    </source>
</evidence>
<organism evidence="2 3">
    <name type="scientific">Nostoc punctiforme NIES-2108</name>
    <dbReference type="NCBI Taxonomy" id="1356359"/>
    <lineage>
        <taxon>Bacteria</taxon>
        <taxon>Bacillati</taxon>
        <taxon>Cyanobacteriota</taxon>
        <taxon>Cyanophyceae</taxon>
        <taxon>Nostocales</taxon>
        <taxon>Nostocaceae</taxon>
        <taxon>Nostoc</taxon>
    </lineage>
</organism>
<dbReference type="Gene3D" id="1.10.287.1490">
    <property type="match status" value="1"/>
</dbReference>
<protein>
    <submittedName>
        <fullName evidence="2">Uncharacterized protein</fullName>
    </submittedName>
</protein>
<dbReference type="SUPFAM" id="SSF90257">
    <property type="entry name" value="Myosin rod fragments"/>
    <property type="match status" value="1"/>
</dbReference>
<evidence type="ECO:0000313" key="2">
    <source>
        <dbReference type="EMBL" id="RCJ38529.1"/>
    </source>
</evidence>
<gene>
    <name evidence="2" type="ORF">A6769_09005</name>
</gene>